<protein>
    <submittedName>
        <fullName evidence="1">Uncharacterized protein</fullName>
    </submittedName>
</protein>
<sequence length="119" mass="13523">MNECNECEKIMKNIKILECLVDNLDEELGIPADSDGVNNLEKQQQIQVEELIKTNETLFAEGLTQLGQTKEETHQITVKEEAEPIKQNAYRVSHTENKFIAQEVAQMIKHGIVRESTSP</sequence>
<dbReference type="OrthoDB" id="2446015at2759"/>
<reference evidence="1 2" key="1">
    <citation type="submission" date="2018-06" db="EMBL/GenBank/DDBJ databases">
        <title>Comparative genomics reveals the genomic features of Rhizophagus irregularis, R. cerebriforme, R. diaphanum and Gigaspora rosea, and their symbiotic lifestyle signature.</title>
        <authorList>
            <person name="Morin E."/>
            <person name="San Clemente H."/>
            <person name="Chen E.C.H."/>
            <person name="De La Providencia I."/>
            <person name="Hainaut M."/>
            <person name="Kuo A."/>
            <person name="Kohler A."/>
            <person name="Murat C."/>
            <person name="Tang N."/>
            <person name="Roy S."/>
            <person name="Loubradou J."/>
            <person name="Henrissat B."/>
            <person name="Grigoriev I.V."/>
            <person name="Corradi N."/>
            <person name="Roux C."/>
            <person name="Martin F.M."/>
        </authorList>
    </citation>
    <scope>NUCLEOTIDE SEQUENCE [LARGE SCALE GENOMIC DNA]</scope>
    <source>
        <strain evidence="1 2">DAOM 194757</strain>
    </source>
</reference>
<organism evidence="1 2">
    <name type="scientific">Gigaspora rosea</name>
    <dbReference type="NCBI Taxonomy" id="44941"/>
    <lineage>
        <taxon>Eukaryota</taxon>
        <taxon>Fungi</taxon>
        <taxon>Fungi incertae sedis</taxon>
        <taxon>Mucoromycota</taxon>
        <taxon>Glomeromycotina</taxon>
        <taxon>Glomeromycetes</taxon>
        <taxon>Diversisporales</taxon>
        <taxon>Gigasporaceae</taxon>
        <taxon>Gigaspora</taxon>
    </lineage>
</organism>
<gene>
    <name evidence="1" type="ORF">C2G38_2197519</name>
</gene>
<accession>A0A397UTH9</accession>
<name>A0A397UTH9_9GLOM</name>
<keyword evidence="2" id="KW-1185">Reference proteome</keyword>
<dbReference type="Proteomes" id="UP000266673">
    <property type="component" value="Unassembled WGS sequence"/>
</dbReference>
<comment type="caution">
    <text evidence="1">The sequence shown here is derived from an EMBL/GenBank/DDBJ whole genome shotgun (WGS) entry which is preliminary data.</text>
</comment>
<dbReference type="Gene3D" id="3.10.10.10">
    <property type="entry name" value="HIV Type 1 Reverse Transcriptase, subunit A, domain 1"/>
    <property type="match status" value="1"/>
</dbReference>
<evidence type="ECO:0000313" key="2">
    <source>
        <dbReference type="Proteomes" id="UP000266673"/>
    </source>
</evidence>
<evidence type="ECO:0000313" key="1">
    <source>
        <dbReference type="EMBL" id="RIB13550.1"/>
    </source>
</evidence>
<proteinExistence type="predicted"/>
<dbReference type="InterPro" id="IPR043502">
    <property type="entry name" value="DNA/RNA_pol_sf"/>
</dbReference>
<dbReference type="STRING" id="44941.A0A397UTH9"/>
<dbReference type="SUPFAM" id="SSF56672">
    <property type="entry name" value="DNA/RNA polymerases"/>
    <property type="match status" value="1"/>
</dbReference>
<dbReference type="AlphaFoldDB" id="A0A397UTH9"/>
<dbReference type="EMBL" id="QKWP01000913">
    <property type="protein sequence ID" value="RIB13550.1"/>
    <property type="molecule type" value="Genomic_DNA"/>
</dbReference>